<dbReference type="SUPFAM" id="SSF55347">
    <property type="entry name" value="Glyceraldehyde-3-phosphate dehydrogenase-like, C-terminal domain"/>
    <property type="match status" value="1"/>
</dbReference>
<accession>A0A2X0LLE3</accession>
<dbReference type="EC" id="1.1.1.179" evidence="3"/>
<dbReference type="AlphaFoldDB" id="A0A2X0LLE3"/>
<dbReference type="InterPro" id="IPR055170">
    <property type="entry name" value="GFO_IDH_MocA-like_dom"/>
</dbReference>
<evidence type="ECO:0000256" key="4">
    <source>
        <dbReference type="ARBA" id="ARBA00042988"/>
    </source>
</evidence>
<protein>
    <recommendedName>
        <fullName evidence="3">D-xylose 1-dehydrogenase (NADP(+), D-xylono-1,5-lactone-forming)</fullName>
        <ecNumber evidence="3">1.1.1.179</ecNumber>
    </recommendedName>
    <alternativeName>
        <fullName evidence="4">D-xylose-NADP dehydrogenase</fullName>
    </alternativeName>
</protein>
<comment type="catalytic activity">
    <reaction evidence="5">
        <text>D-xylose + NADP(+) = D-xylono-1,5-lactone + NADPH + H(+)</text>
        <dbReference type="Rhea" id="RHEA:22000"/>
        <dbReference type="ChEBI" id="CHEBI:15378"/>
        <dbReference type="ChEBI" id="CHEBI:15867"/>
        <dbReference type="ChEBI" id="CHEBI:53455"/>
        <dbReference type="ChEBI" id="CHEBI:57783"/>
        <dbReference type="ChEBI" id="CHEBI:58349"/>
        <dbReference type="EC" id="1.1.1.179"/>
    </reaction>
</comment>
<evidence type="ECO:0000313" key="8">
    <source>
        <dbReference type="EMBL" id="SCZ97261.1"/>
    </source>
</evidence>
<name>A0A2X0LLE3_9BASI</name>
<dbReference type="Pfam" id="PF01408">
    <property type="entry name" value="GFO_IDH_MocA"/>
    <property type="match status" value="1"/>
</dbReference>
<dbReference type="GO" id="GO:0047837">
    <property type="term" value="F:D-xylose 1-dehydrogenase (NADP+) activity"/>
    <property type="evidence" value="ECO:0007669"/>
    <property type="project" value="UniProtKB-EC"/>
</dbReference>
<dbReference type="InterPro" id="IPR050984">
    <property type="entry name" value="Gfo/Idh/MocA_domain"/>
</dbReference>
<evidence type="ECO:0000259" key="6">
    <source>
        <dbReference type="Pfam" id="PF01408"/>
    </source>
</evidence>
<dbReference type="PANTHER" id="PTHR22604:SF105">
    <property type="entry name" value="TRANS-1,2-DIHYDROBENZENE-1,2-DIOL DEHYDROGENASE"/>
    <property type="match status" value="1"/>
</dbReference>
<proteinExistence type="inferred from homology"/>
<evidence type="ECO:0000259" key="7">
    <source>
        <dbReference type="Pfam" id="PF22725"/>
    </source>
</evidence>
<feature type="domain" description="Gfo/Idh/MocA-like oxidoreductase N-terminal" evidence="6">
    <location>
        <begin position="14"/>
        <end position="147"/>
    </location>
</feature>
<evidence type="ECO:0000256" key="1">
    <source>
        <dbReference type="ARBA" id="ARBA00010928"/>
    </source>
</evidence>
<dbReference type="OrthoDB" id="2129491at2759"/>
<evidence type="ECO:0000256" key="5">
    <source>
        <dbReference type="ARBA" id="ARBA00049233"/>
    </source>
</evidence>
<reference evidence="9" key="1">
    <citation type="submission" date="2016-10" db="EMBL/GenBank/DDBJ databases">
        <authorList>
            <person name="Jeantristanb JTB J.-T."/>
            <person name="Ricardo R."/>
        </authorList>
    </citation>
    <scope>NUCLEOTIDE SEQUENCE [LARGE SCALE GENOMIC DNA]</scope>
</reference>
<dbReference type="InterPro" id="IPR036291">
    <property type="entry name" value="NAD(P)-bd_dom_sf"/>
</dbReference>
<dbReference type="PANTHER" id="PTHR22604">
    <property type="entry name" value="OXIDOREDUCTASES"/>
    <property type="match status" value="1"/>
</dbReference>
<dbReference type="Gene3D" id="3.30.360.10">
    <property type="entry name" value="Dihydrodipicolinate Reductase, domain 2"/>
    <property type="match status" value="1"/>
</dbReference>
<dbReference type="Gene3D" id="3.40.50.720">
    <property type="entry name" value="NAD(P)-binding Rossmann-like Domain"/>
    <property type="match status" value="1"/>
</dbReference>
<organism evidence="8 9">
    <name type="scientific">Microbotryum saponariae</name>
    <dbReference type="NCBI Taxonomy" id="289078"/>
    <lineage>
        <taxon>Eukaryota</taxon>
        <taxon>Fungi</taxon>
        <taxon>Dikarya</taxon>
        <taxon>Basidiomycota</taxon>
        <taxon>Pucciniomycotina</taxon>
        <taxon>Microbotryomycetes</taxon>
        <taxon>Microbotryales</taxon>
        <taxon>Microbotryaceae</taxon>
        <taxon>Microbotryum</taxon>
    </lineage>
</organism>
<dbReference type="Pfam" id="PF22725">
    <property type="entry name" value="GFO_IDH_MocA_C3"/>
    <property type="match status" value="1"/>
</dbReference>
<dbReference type="STRING" id="289078.A0A2X0LLE3"/>
<comment type="similarity">
    <text evidence="1">Belongs to the Gfo/Idh/MocA family.</text>
</comment>
<dbReference type="Proteomes" id="UP000249723">
    <property type="component" value="Unassembled WGS sequence"/>
</dbReference>
<keyword evidence="9" id="KW-1185">Reference proteome</keyword>
<gene>
    <name evidence="8" type="ORF">BZ3500_MVSOF-1268-A1-R1_CHR4-2G07094</name>
</gene>
<dbReference type="GO" id="GO:0000166">
    <property type="term" value="F:nucleotide binding"/>
    <property type="evidence" value="ECO:0007669"/>
    <property type="project" value="InterPro"/>
</dbReference>
<dbReference type="EMBL" id="FMWP01000092">
    <property type="protein sequence ID" value="SCZ97261.1"/>
    <property type="molecule type" value="Genomic_DNA"/>
</dbReference>
<evidence type="ECO:0000256" key="3">
    <source>
        <dbReference type="ARBA" id="ARBA00038984"/>
    </source>
</evidence>
<evidence type="ECO:0000256" key="2">
    <source>
        <dbReference type="ARBA" id="ARBA00023002"/>
    </source>
</evidence>
<feature type="domain" description="GFO/IDH/MocA-like oxidoreductase" evidence="7">
    <location>
        <begin position="160"/>
        <end position="303"/>
    </location>
</feature>
<keyword evidence="2" id="KW-0560">Oxidoreductase</keyword>
<dbReference type="InterPro" id="IPR000683">
    <property type="entry name" value="Gfo/Idh/MocA-like_OxRdtase_N"/>
</dbReference>
<evidence type="ECO:0000313" key="9">
    <source>
        <dbReference type="Proteomes" id="UP000249723"/>
    </source>
</evidence>
<dbReference type="SUPFAM" id="SSF51735">
    <property type="entry name" value="NAD(P)-binding Rossmann-fold domains"/>
    <property type="match status" value="1"/>
</dbReference>
<sequence length="410" mass="45509">MTSESSSHPVYTLRWGILACGWISRMFVTDLLSDPSTRDVNDVKHSIYAVASRDIKKVQPFLDQCWEEAKAQEGKDEVKQYGSYDELCADRSIDCIYIGTPHSHHFQNAYAALSAGKNVLCEKPFTINAAQTQILVDLARSKKLFLMEAVWTRFQPVSLKLQSLISSSVIGPIQTAQAELNVNFAPMAPINPEHRIFNPVLGGGALLDLGPYPWTQLALTMLPLGPQPKSLEDPLEMLDVQSNMIKLPSTGVDGTVVAAIQFPVVDEQAQGGQRKVMGVLMTSQTSQTAPSRCNLIQGTKGFIQVNGPAYRPTSLTYSAWPTEQAYANSGNSPTNPSKTETFEFEPRPGNILGYAWQADEVARCLRDGKKESERLPLRDTVLMMKFFDKVREQGAFRYPEELETTEIRGQ</sequence>